<name>A0AAD5Q4W7_PYTIN</name>
<accession>A0AAD5Q4W7</accession>
<dbReference type="EMBL" id="JAKCXM010000238">
    <property type="protein sequence ID" value="KAJ0397778.1"/>
    <property type="molecule type" value="Genomic_DNA"/>
</dbReference>
<sequence>MLARAAARSARPLSRAFATSATPANKAPVELAAVSGGSSPNPLVSHGELAWCEVYGVDYDQQIMEAEMEGPIALNDRASVRKLHENSSANPRAATPQAAQQDIWTVVFGSAR</sequence>
<proteinExistence type="predicted"/>
<keyword evidence="2" id="KW-1185">Reference proteome</keyword>
<organism evidence="1 2">
    <name type="scientific">Pythium insidiosum</name>
    <name type="common">Pythiosis disease agent</name>
    <dbReference type="NCBI Taxonomy" id="114742"/>
    <lineage>
        <taxon>Eukaryota</taxon>
        <taxon>Sar</taxon>
        <taxon>Stramenopiles</taxon>
        <taxon>Oomycota</taxon>
        <taxon>Peronosporomycetes</taxon>
        <taxon>Pythiales</taxon>
        <taxon>Pythiaceae</taxon>
        <taxon>Pythium</taxon>
    </lineage>
</organism>
<dbReference type="Proteomes" id="UP001209570">
    <property type="component" value="Unassembled WGS sequence"/>
</dbReference>
<evidence type="ECO:0000313" key="1">
    <source>
        <dbReference type="EMBL" id="KAJ0397778.1"/>
    </source>
</evidence>
<evidence type="ECO:0000313" key="2">
    <source>
        <dbReference type="Proteomes" id="UP001209570"/>
    </source>
</evidence>
<reference evidence="1" key="1">
    <citation type="submission" date="2021-12" db="EMBL/GenBank/DDBJ databases">
        <title>Prjna785345.</title>
        <authorList>
            <person name="Rujirawat T."/>
            <person name="Krajaejun T."/>
        </authorList>
    </citation>
    <scope>NUCLEOTIDE SEQUENCE</scope>
    <source>
        <strain evidence="1">Pi057C3</strain>
    </source>
</reference>
<dbReference type="AlphaFoldDB" id="A0AAD5Q4W7"/>
<comment type="caution">
    <text evidence="1">The sequence shown here is derived from an EMBL/GenBank/DDBJ whole genome shotgun (WGS) entry which is preliminary data.</text>
</comment>
<gene>
    <name evidence="1" type="ORF">P43SY_006480</name>
</gene>
<protein>
    <submittedName>
        <fullName evidence="1">Uncharacterized protein</fullName>
    </submittedName>
</protein>